<evidence type="ECO:0000313" key="2">
    <source>
        <dbReference type="EMBL" id="AJD89860.1"/>
    </source>
</evidence>
<dbReference type="Gene3D" id="3.40.630.30">
    <property type="match status" value="1"/>
</dbReference>
<dbReference type="PANTHER" id="PTHR31143:SF2">
    <property type="entry name" value="FR47-LIKE DOMAIN-CONTAINING PROTEIN-RELATED"/>
    <property type="match status" value="1"/>
</dbReference>
<evidence type="ECO:0000313" key="3">
    <source>
        <dbReference type="Proteomes" id="UP000031449"/>
    </source>
</evidence>
<dbReference type="InterPro" id="IPR027365">
    <property type="entry name" value="GNAT_acetyltra_YdfB-like"/>
</dbReference>
<dbReference type="EMBL" id="CP009416">
    <property type="protein sequence ID" value="AJD89860.1"/>
    <property type="molecule type" value="Genomic_DNA"/>
</dbReference>
<name>A0A0B5AHK1_9BACL</name>
<organism evidence="2 3">
    <name type="scientific">Jeotgalibacillus malaysiensis</name>
    <dbReference type="NCBI Taxonomy" id="1508404"/>
    <lineage>
        <taxon>Bacteria</taxon>
        <taxon>Bacillati</taxon>
        <taxon>Bacillota</taxon>
        <taxon>Bacilli</taxon>
        <taxon>Bacillales</taxon>
        <taxon>Caryophanaceae</taxon>
        <taxon>Jeotgalibacillus</taxon>
    </lineage>
</organism>
<gene>
    <name evidence="2" type="ORF">JMA_05430</name>
</gene>
<keyword evidence="3" id="KW-1185">Reference proteome</keyword>
<dbReference type="GO" id="GO:0016747">
    <property type="term" value="F:acyltransferase activity, transferring groups other than amino-acyl groups"/>
    <property type="evidence" value="ECO:0007669"/>
    <property type="project" value="InterPro"/>
</dbReference>
<dbReference type="BioCyc" id="JESP1508404:G14D9-9760-MONOMER"/>
<accession>A0A0B5AHK1</accession>
<dbReference type="PROSITE" id="PS51186">
    <property type="entry name" value="GNAT"/>
    <property type="match status" value="1"/>
</dbReference>
<dbReference type="Proteomes" id="UP000031449">
    <property type="component" value="Chromosome"/>
</dbReference>
<dbReference type="OrthoDB" id="7054616at2"/>
<dbReference type="AlphaFoldDB" id="A0A0B5AHK1"/>
<dbReference type="SUPFAM" id="SSF55729">
    <property type="entry name" value="Acyl-CoA N-acyltransferases (Nat)"/>
    <property type="match status" value="1"/>
</dbReference>
<proteinExistence type="predicted"/>
<dbReference type="HOGENOM" id="CLU_074296_1_0_9"/>
<dbReference type="Gene3D" id="3.40.630.110">
    <property type="entry name" value="GNAT acetyltransferase-like"/>
    <property type="match status" value="1"/>
</dbReference>
<dbReference type="InterPro" id="IPR000182">
    <property type="entry name" value="GNAT_dom"/>
</dbReference>
<feature type="domain" description="N-acetyltransferase" evidence="1">
    <location>
        <begin position="138"/>
        <end position="281"/>
    </location>
</feature>
<dbReference type="STRING" id="1508404.JMA_05430"/>
<dbReference type="InterPro" id="IPR016181">
    <property type="entry name" value="Acyl_CoA_acyltransferase"/>
</dbReference>
<reference evidence="2 3" key="1">
    <citation type="submission" date="2014-08" db="EMBL/GenBank/DDBJ databases">
        <title>Complete genome of a marine bacteria Jeotgalibacillus malaysiensis.</title>
        <authorList>
            <person name="Yaakop A.S."/>
            <person name="Chan K.-G."/>
            <person name="Goh K.M."/>
        </authorList>
    </citation>
    <scope>NUCLEOTIDE SEQUENCE [LARGE SCALE GENOMIC DNA]</scope>
    <source>
        <strain evidence="2 3">D5</strain>
    </source>
</reference>
<evidence type="ECO:0000259" key="1">
    <source>
        <dbReference type="PROSITE" id="PS51186"/>
    </source>
</evidence>
<dbReference type="Pfam" id="PF12746">
    <property type="entry name" value="GNAT_acetyltran"/>
    <property type="match status" value="1"/>
</dbReference>
<dbReference type="PANTHER" id="PTHR31143">
    <property type="match status" value="1"/>
</dbReference>
<dbReference type="InterPro" id="IPR042573">
    <property type="entry name" value="GNAT_acetyltra_N"/>
</dbReference>
<dbReference type="KEGG" id="jeo:JMA_05430"/>
<protein>
    <recommendedName>
        <fullName evidence="1">N-acetyltransferase domain-containing protein</fullName>
    </recommendedName>
</protein>
<sequence>MKELTADQFYIVEPLLSEEGSVEVRAVIEGVNEGRVFVDQVQEPASAVVWLGNLDGIFVLGEERNPLFTSKLRDCIDLVIGPASIAAGVQEAEVLSYHPNWDLVLDDVFGDRTNEKWEQFIYRYPANTAKSPECPEGFRVVPIEKALAQASRFSQSLIQEKIYTFWTSEEDFFENGMGVCVMKGREVASICMTGFRAGNVHAVDIETYKSFKRRGLGTAAAKAFVKECLAHDAIPYWDCAADNVPSVRTAEKAGFLLQGIYRGIAFEFDPKRVFQMNTRQQ</sequence>